<evidence type="ECO:0000313" key="1">
    <source>
        <dbReference type="EMBL" id="MBS3696506.1"/>
    </source>
</evidence>
<comment type="caution">
    <text evidence="1">The sequence shown here is derived from an EMBL/GenBank/DDBJ whole genome shotgun (WGS) entry which is preliminary data.</text>
</comment>
<reference evidence="1 2" key="1">
    <citation type="submission" date="2021-05" db="EMBL/GenBank/DDBJ databases">
        <title>Staphylococcus fleurettii isolated from lake water in First Nation community in Manitoba, Canada.</title>
        <authorList>
            <person name="Bashar S."/>
            <person name="Murdock A."/>
            <person name="Patidar R."/>
            <person name="Golding G."/>
            <person name="Farenhorst A."/>
            <person name="Kumar A."/>
        </authorList>
    </citation>
    <scope>NUCLEOTIDE SEQUENCE [LARGE SCALE GENOMIC DNA]</scope>
    <source>
        <strain evidence="1 2">SF002</strain>
    </source>
</reference>
<dbReference type="Proteomes" id="UP000681586">
    <property type="component" value="Unassembled WGS sequence"/>
</dbReference>
<evidence type="ECO:0000313" key="2">
    <source>
        <dbReference type="Proteomes" id="UP000681586"/>
    </source>
</evidence>
<name>A0ABS5MLH8_9STAP</name>
<protein>
    <submittedName>
        <fullName evidence="1">Uncharacterized protein</fullName>
    </submittedName>
</protein>
<keyword evidence="2" id="KW-1185">Reference proteome</keyword>
<gene>
    <name evidence="1" type="ORF">JJQ58_03270</name>
</gene>
<sequence length="49" mass="5551">MEKEFVGKCKACNSNIYCNSGFIEGVVQEDKTLLCFECSNKNEKEPKTN</sequence>
<organism evidence="1 2">
    <name type="scientific">Mammaliicoccus fleurettii</name>
    <dbReference type="NCBI Taxonomy" id="150056"/>
    <lineage>
        <taxon>Bacteria</taxon>
        <taxon>Bacillati</taxon>
        <taxon>Bacillota</taxon>
        <taxon>Bacilli</taxon>
        <taxon>Bacillales</taxon>
        <taxon>Staphylococcaceae</taxon>
        <taxon>Mammaliicoccus</taxon>
    </lineage>
</organism>
<dbReference type="EMBL" id="JAGXBM010000003">
    <property type="protein sequence ID" value="MBS3696506.1"/>
    <property type="molecule type" value="Genomic_DNA"/>
</dbReference>
<dbReference type="RefSeq" id="WP_170167708.1">
    <property type="nucleotide sequence ID" value="NZ_JAEPSA010000002.1"/>
</dbReference>
<accession>A0ABS5MLH8</accession>
<proteinExistence type="predicted"/>